<reference evidence="4" key="3">
    <citation type="journal article" date="2005" name="Nature">
        <title>The map-based sequence of the rice genome.</title>
        <authorList>
            <consortium name="International rice genome sequencing project (IRGSP)"/>
            <person name="Matsumoto T."/>
            <person name="Wu J."/>
            <person name="Kanamori H."/>
            <person name="Katayose Y."/>
            <person name="Fujisawa M."/>
            <person name="Namiki N."/>
            <person name="Mizuno H."/>
            <person name="Yamamoto K."/>
            <person name="Antonio B.A."/>
            <person name="Baba T."/>
            <person name="Sakata K."/>
            <person name="Nagamura Y."/>
            <person name="Aoki H."/>
            <person name="Arikawa K."/>
            <person name="Arita K."/>
            <person name="Bito T."/>
            <person name="Chiden Y."/>
            <person name="Fujitsuka N."/>
            <person name="Fukunaka R."/>
            <person name="Hamada M."/>
            <person name="Harada C."/>
            <person name="Hayashi A."/>
            <person name="Hijishita S."/>
            <person name="Honda M."/>
            <person name="Hosokawa S."/>
            <person name="Ichikawa Y."/>
            <person name="Idonuma A."/>
            <person name="Iijima M."/>
            <person name="Ikeda M."/>
            <person name="Ikeno M."/>
            <person name="Ito K."/>
            <person name="Ito S."/>
            <person name="Ito T."/>
            <person name="Ito Y."/>
            <person name="Ito Y."/>
            <person name="Iwabuchi A."/>
            <person name="Kamiya K."/>
            <person name="Karasawa W."/>
            <person name="Kurita K."/>
            <person name="Katagiri S."/>
            <person name="Kikuta A."/>
            <person name="Kobayashi H."/>
            <person name="Kobayashi N."/>
            <person name="Machita K."/>
            <person name="Maehara T."/>
            <person name="Masukawa M."/>
            <person name="Mizubayashi T."/>
            <person name="Mukai Y."/>
            <person name="Nagasaki H."/>
            <person name="Nagata Y."/>
            <person name="Naito S."/>
            <person name="Nakashima M."/>
            <person name="Nakama Y."/>
            <person name="Nakamichi Y."/>
            <person name="Nakamura M."/>
            <person name="Meguro A."/>
            <person name="Negishi M."/>
            <person name="Ohta I."/>
            <person name="Ohta T."/>
            <person name="Okamoto M."/>
            <person name="Ono N."/>
            <person name="Saji S."/>
            <person name="Sakaguchi M."/>
            <person name="Sakai K."/>
            <person name="Shibata M."/>
            <person name="Shimokawa T."/>
            <person name="Song J."/>
            <person name="Takazaki Y."/>
            <person name="Terasawa K."/>
            <person name="Tsugane M."/>
            <person name="Tsuji K."/>
            <person name="Ueda S."/>
            <person name="Waki K."/>
            <person name="Yamagata H."/>
            <person name="Yamamoto M."/>
            <person name="Yamamoto S."/>
            <person name="Yamane H."/>
            <person name="Yoshiki S."/>
            <person name="Yoshihara R."/>
            <person name="Yukawa K."/>
            <person name="Zhong H."/>
            <person name="Yano M."/>
            <person name="Yuan Q."/>
            <person name="Ouyang S."/>
            <person name="Liu J."/>
            <person name="Jones K.M."/>
            <person name="Gansberger K."/>
            <person name="Moffat K."/>
            <person name="Hill J."/>
            <person name="Bera J."/>
            <person name="Fadrosh D."/>
            <person name="Jin S."/>
            <person name="Johri S."/>
            <person name="Kim M."/>
            <person name="Overton L."/>
            <person name="Reardon M."/>
            <person name="Tsitrin T."/>
            <person name="Vuong H."/>
            <person name="Weaver B."/>
            <person name="Ciecko A."/>
            <person name="Tallon L."/>
            <person name="Jackson J."/>
            <person name="Pai G."/>
            <person name="Aken S.V."/>
            <person name="Utterback T."/>
            <person name="Reidmuller S."/>
            <person name="Feldblyum T."/>
            <person name="Hsiao J."/>
            <person name="Zismann V."/>
            <person name="Iobst S."/>
            <person name="de Vazeille A.R."/>
            <person name="Buell C.R."/>
            <person name="Ying K."/>
            <person name="Li Y."/>
            <person name="Lu T."/>
            <person name="Huang Y."/>
            <person name="Zhao Q."/>
            <person name="Feng Q."/>
            <person name="Zhang L."/>
            <person name="Zhu J."/>
            <person name="Weng Q."/>
            <person name="Mu J."/>
            <person name="Lu Y."/>
            <person name="Fan D."/>
            <person name="Liu Y."/>
            <person name="Guan J."/>
            <person name="Zhang Y."/>
            <person name="Yu S."/>
            <person name="Liu X."/>
            <person name="Zhang Y."/>
            <person name="Hong G."/>
            <person name="Han B."/>
            <person name="Choisne N."/>
            <person name="Demange N."/>
            <person name="Orjeda G."/>
            <person name="Samain S."/>
            <person name="Cattolico L."/>
            <person name="Pelletier E."/>
            <person name="Couloux A."/>
            <person name="Segurens B."/>
            <person name="Wincker P."/>
            <person name="D'Hont A."/>
            <person name="Scarpelli C."/>
            <person name="Weissenbach J."/>
            <person name="Salanoubat M."/>
            <person name="Quetier F."/>
            <person name="Yu Y."/>
            <person name="Kim H.R."/>
            <person name="Rambo T."/>
            <person name="Currie J."/>
            <person name="Collura K."/>
            <person name="Luo M."/>
            <person name="Yang T."/>
            <person name="Ammiraju J.S.S."/>
            <person name="Engler F."/>
            <person name="Soderlund C."/>
            <person name="Wing R.A."/>
            <person name="Palmer L.E."/>
            <person name="de la Bastide M."/>
            <person name="Spiegel L."/>
            <person name="Nascimento L."/>
            <person name="Zutavern T."/>
            <person name="O'Shaughnessy A."/>
            <person name="Dike S."/>
            <person name="Dedhia N."/>
            <person name="Preston R."/>
            <person name="Balija V."/>
            <person name="McCombie W.R."/>
            <person name="Chow T."/>
            <person name="Chen H."/>
            <person name="Chung M."/>
            <person name="Chen C."/>
            <person name="Shaw J."/>
            <person name="Wu H."/>
            <person name="Hsiao K."/>
            <person name="Chao Y."/>
            <person name="Chu M."/>
            <person name="Cheng C."/>
            <person name="Hour A."/>
            <person name="Lee P."/>
            <person name="Lin S."/>
            <person name="Lin Y."/>
            <person name="Liou J."/>
            <person name="Liu S."/>
            <person name="Hsing Y."/>
            <person name="Raghuvanshi S."/>
            <person name="Mohanty A."/>
            <person name="Bharti A.K."/>
            <person name="Gaur A."/>
            <person name="Gupta V."/>
            <person name="Kumar D."/>
            <person name="Ravi V."/>
            <person name="Vij S."/>
            <person name="Kapur A."/>
            <person name="Khurana P."/>
            <person name="Khurana P."/>
            <person name="Khurana J.P."/>
            <person name="Tyagi A.K."/>
            <person name="Gaikwad K."/>
            <person name="Singh A."/>
            <person name="Dalal V."/>
            <person name="Srivastava S."/>
            <person name="Dixit A."/>
            <person name="Pal A.K."/>
            <person name="Ghazi I.A."/>
            <person name="Yadav M."/>
            <person name="Pandit A."/>
            <person name="Bhargava A."/>
            <person name="Sureshbabu K."/>
            <person name="Batra K."/>
            <person name="Sharma T.R."/>
            <person name="Mohapatra T."/>
            <person name="Singh N.K."/>
            <person name="Messing J."/>
            <person name="Nelson A.B."/>
            <person name="Fuks G."/>
            <person name="Kavchok S."/>
            <person name="Keizer G."/>
            <person name="Linton E."/>
            <person name="Llaca V."/>
            <person name="Song R."/>
            <person name="Tanyolac B."/>
            <person name="Young S."/>
            <person name="Ho-Il K."/>
            <person name="Hahn J.H."/>
            <person name="Sangsakoo G."/>
            <person name="Vanavichit A."/>
            <person name="de Mattos Luiz.A.T."/>
            <person name="Zimmer P.D."/>
            <person name="Malone G."/>
            <person name="Dellagostin O."/>
            <person name="de Oliveira A.C."/>
            <person name="Bevan M."/>
            <person name="Bancroft I."/>
            <person name="Minx P."/>
            <person name="Cordum H."/>
            <person name="Wilson R."/>
            <person name="Cheng Z."/>
            <person name="Jin W."/>
            <person name="Jiang J."/>
            <person name="Leong S.A."/>
            <person name="Iwama H."/>
            <person name="Gojobori T."/>
            <person name="Itoh T."/>
            <person name="Niimura Y."/>
            <person name="Fujii Y."/>
            <person name="Habara T."/>
            <person name="Sakai H."/>
            <person name="Sato Y."/>
            <person name="Wilson G."/>
            <person name="Kumar K."/>
            <person name="McCouch S."/>
            <person name="Juretic N."/>
            <person name="Hoen D."/>
            <person name="Wright S."/>
            <person name="Bruskiewich R."/>
            <person name="Bureau T."/>
            <person name="Miyao A."/>
            <person name="Hirochika H."/>
            <person name="Nishikawa T."/>
            <person name="Kadowaki K."/>
            <person name="Sugiura M."/>
            <person name="Burr B."/>
            <person name="Sasaki T."/>
        </authorList>
    </citation>
    <scope>NUCLEOTIDE SEQUENCE [LARGE SCALE GENOMIC DNA]</scope>
    <source>
        <strain evidence="4">cv. Nipponbare</strain>
    </source>
</reference>
<evidence type="ECO:0000313" key="4">
    <source>
        <dbReference type="Proteomes" id="UP000000763"/>
    </source>
</evidence>
<dbReference type="Proteomes" id="UP000000763">
    <property type="component" value="Chromosome 7"/>
</dbReference>
<evidence type="ECO:0000256" key="1">
    <source>
        <dbReference type="SAM" id="MobiDB-lite"/>
    </source>
</evidence>
<organism evidence="2 4">
    <name type="scientific">Oryza sativa subsp. japonica</name>
    <name type="common">Rice</name>
    <dbReference type="NCBI Taxonomy" id="39947"/>
    <lineage>
        <taxon>Eukaryota</taxon>
        <taxon>Viridiplantae</taxon>
        <taxon>Streptophyta</taxon>
        <taxon>Embryophyta</taxon>
        <taxon>Tracheophyta</taxon>
        <taxon>Spermatophyta</taxon>
        <taxon>Magnoliopsida</taxon>
        <taxon>Liliopsida</taxon>
        <taxon>Poales</taxon>
        <taxon>Poaceae</taxon>
        <taxon>BOP clade</taxon>
        <taxon>Oryzoideae</taxon>
        <taxon>Oryzeae</taxon>
        <taxon>Oryzinae</taxon>
        <taxon>Oryza</taxon>
        <taxon>Oryza sativa</taxon>
    </lineage>
</organism>
<dbReference type="EMBL" id="AP005179">
    <property type="protein sequence ID" value="BAC83919.1"/>
    <property type="molecule type" value="Genomic_DNA"/>
</dbReference>
<reference evidence="3" key="2">
    <citation type="submission" date="2002-11" db="EMBL/GenBank/DDBJ databases">
        <title>Oryza sativa nipponbare(GA3) genomic DNA, chromosome 7, BAC clone:OSJNBb0002L09.</title>
        <authorList>
            <person name="Sasaki T."/>
            <person name="Matsumoto T."/>
            <person name="Katayose Y."/>
        </authorList>
    </citation>
    <scope>NUCLEOTIDE SEQUENCE</scope>
</reference>
<feature type="region of interest" description="Disordered" evidence="1">
    <location>
        <begin position="12"/>
        <end position="65"/>
    </location>
</feature>
<protein>
    <submittedName>
        <fullName evidence="2">Uncharacterized protein</fullName>
    </submittedName>
</protein>
<accession>Q6Z4E1</accession>
<dbReference type="EMBL" id="AP005877">
    <property type="protein sequence ID" value="BAD31853.1"/>
    <property type="molecule type" value="Genomic_DNA"/>
</dbReference>
<name>Q6Z4E1_ORYSJ</name>
<feature type="compositionally biased region" description="Basic residues" evidence="1">
    <location>
        <begin position="96"/>
        <end position="115"/>
    </location>
</feature>
<reference evidence="4" key="4">
    <citation type="journal article" date="2008" name="Nucleic Acids Res.">
        <title>The rice annotation project database (RAP-DB): 2008 update.</title>
        <authorList>
            <consortium name="The rice annotation project (RAP)"/>
        </authorList>
    </citation>
    <scope>GENOME REANNOTATION</scope>
    <source>
        <strain evidence="4">cv. Nipponbare</strain>
    </source>
</reference>
<evidence type="ECO:0000313" key="3">
    <source>
        <dbReference type="EMBL" id="BAD31853.1"/>
    </source>
</evidence>
<gene>
    <name evidence="3" type="ORF">OSJNBb0002L09.14</name>
    <name evidence="2" type="ORF">OSJNBb0084L07.26</name>
</gene>
<proteinExistence type="predicted"/>
<reference evidence="2" key="1">
    <citation type="submission" date="2002-05" db="EMBL/GenBank/DDBJ databases">
        <title>Oryza sativa nipponbare(GA3) genomic DNA, chromosome 7, BAC clone:OSJNBb0084L07.</title>
        <authorList>
            <person name="Sasaki T."/>
            <person name="Matsumoto T."/>
            <person name="Katayose Y."/>
        </authorList>
    </citation>
    <scope>NUCLEOTIDE SEQUENCE</scope>
</reference>
<evidence type="ECO:0000313" key="2">
    <source>
        <dbReference type="EMBL" id="BAC83919.1"/>
    </source>
</evidence>
<feature type="region of interest" description="Disordered" evidence="1">
    <location>
        <begin position="88"/>
        <end position="115"/>
    </location>
</feature>
<dbReference type="AlphaFoldDB" id="Q6Z4E1"/>
<feature type="compositionally biased region" description="Polar residues" evidence="1">
    <location>
        <begin position="40"/>
        <end position="51"/>
    </location>
</feature>
<sequence length="115" mass="11926">MLPTVAALMAVTKDAGGPSSSVPGTTPPIPRDGASSSSSFHWDTSDGQSKFNAEGWSPPPSEEGLDFSAFDALQLGSSAWAATEALGPSFYPSHGIRPRCRSNKRPAGRARGKPP</sequence>